<dbReference type="Proteomes" id="UP000238296">
    <property type="component" value="Unassembled WGS sequence"/>
</dbReference>
<protein>
    <submittedName>
        <fullName evidence="2">Uncharacterized protein</fullName>
    </submittedName>
</protein>
<evidence type="ECO:0000256" key="1">
    <source>
        <dbReference type="SAM" id="MobiDB-lite"/>
    </source>
</evidence>
<proteinExistence type="predicted"/>
<feature type="compositionally biased region" description="Basic and acidic residues" evidence="1">
    <location>
        <begin position="175"/>
        <end position="205"/>
    </location>
</feature>
<gene>
    <name evidence="2" type="ORF">C1Y40_05315</name>
</gene>
<dbReference type="AlphaFoldDB" id="A0A2S8BCZ9"/>
<evidence type="ECO:0000313" key="2">
    <source>
        <dbReference type="EMBL" id="PQM44528.1"/>
    </source>
</evidence>
<feature type="region of interest" description="Disordered" evidence="1">
    <location>
        <begin position="1"/>
        <end position="61"/>
    </location>
</feature>
<comment type="caution">
    <text evidence="2">The sequence shown here is derived from an EMBL/GenBank/DDBJ whole genome shotgun (WGS) entry which is preliminary data.</text>
</comment>
<evidence type="ECO:0000313" key="3">
    <source>
        <dbReference type="Proteomes" id="UP000238296"/>
    </source>
</evidence>
<name>A0A2S8BCZ9_9MYCO</name>
<organism evidence="2 3">
    <name type="scientific">Mycobacterium talmoniae</name>
    <dbReference type="NCBI Taxonomy" id="1858794"/>
    <lineage>
        <taxon>Bacteria</taxon>
        <taxon>Bacillati</taxon>
        <taxon>Actinomycetota</taxon>
        <taxon>Actinomycetes</taxon>
        <taxon>Mycobacteriales</taxon>
        <taxon>Mycobacteriaceae</taxon>
        <taxon>Mycobacterium</taxon>
    </lineage>
</organism>
<accession>A0A2S8BCZ9</accession>
<dbReference type="EMBL" id="PPEA01000777">
    <property type="protein sequence ID" value="PQM44528.1"/>
    <property type="molecule type" value="Genomic_DNA"/>
</dbReference>
<sequence>MPDLASPQAVEQFADLPARHRDPLPSLTPEWLDDARCSTPRTQRRDGPGCAAATGTPGGTSGMASTVGLRYRAPVHTAACSAMSGALDATPPPVEGHPNSKARQPLWVEPPSGPAATARWAFAAFCRVEAKFALGNQLWQQTRAHPDTRLTRRRPTRECVLVGDRPSELHVEVAADRYRLHHDSGGDRPLGPRDPSREPPTERETLGGNHQ</sequence>
<reference evidence="2 3" key="1">
    <citation type="journal article" date="2017" name="Int. J. Syst. Evol. Microbiol.">
        <title>Mycobacterium talmoniae sp. nov., a slowly growing mycobacterium isolated from human respiratory samples.</title>
        <authorList>
            <person name="Davidson R.M."/>
            <person name="DeGroote M.A."/>
            <person name="Marola J.L."/>
            <person name="Buss S."/>
            <person name="Jones V."/>
            <person name="McNeil M.R."/>
            <person name="Freifeld A.G."/>
            <person name="Elaine Epperson L."/>
            <person name="Hasan N.A."/>
            <person name="Jackson M."/>
            <person name="Iwen P.C."/>
            <person name="Salfinger M."/>
            <person name="Strong M."/>
        </authorList>
    </citation>
    <scope>NUCLEOTIDE SEQUENCE [LARGE SCALE GENOMIC DNA]</scope>
    <source>
        <strain evidence="2 3">ATCC BAA-2683</strain>
    </source>
</reference>
<feature type="region of interest" description="Disordered" evidence="1">
    <location>
        <begin position="175"/>
        <end position="211"/>
    </location>
</feature>